<feature type="domain" description="TonB C-terminal" evidence="1">
    <location>
        <begin position="237"/>
        <end position="331"/>
    </location>
</feature>
<protein>
    <recommendedName>
        <fullName evidence="1">TonB C-terminal domain-containing protein</fullName>
    </recommendedName>
</protein>
<evidence type="ECO:0000259" key="1">
    <source>
        <dbReference type="PROSITE" id="PS52015"/>
    </source>
</evidence>
<organism evidence="2 3">
    <name type="scientific">Flaviaesturariibacter amylovorans</name>
    <dbReference type="NCBI Taxonomy" id="1084520"/>
    <lineage>
        <taxon>Bacteria</taxon>
        <taxon>Pseudomonadati</taxon>
        <taxon>Bacteroidota</taxon>
        <taxon>Chitinophagia</taxon>
        <taxon>Chitinophagales</taxon>
        <taxon>Chitinophagaceae</taxon>
        <taxon>Flaviaestuariibacter</taxon>
    </lineage>
</organism>
<dbReference type="InterPro" id="IPR037682">
    <property type="entry name" value="TonB_C"/>
</dbReference>
<evidence type="ECO:0000313" key="3">
    <source>
        <dbReference type="Proteomes" id="UP001501725"/>
    </source>
</evidence>
<dbReference type="Gene3D" id="3.30.1150.10">
    <property type="match status" value="1"/>
</dbReference>
<proteinExistence type="predicted"/>
<evidence type="ECO:0000313" key="2">
    <source>
        <dbReference type="EMBL" id="GAA4320054.1"/>
    </source>
</evidence>
<sequence>MIRNLYTALFCGLLCACQEPSRPVSVALPPGATVDSNVLVLPASTGEPAAPRVDSSPVILRTPPDSSVRATVVPAAPVVQKPLFEILRSAQPDLQIFTISGNEDRLLTAKSGTLIGVRRDAFVLPDGRVPSGPIRFTVQEFYGLGDALSADLTTRSGDRLLETGGMLYLEASSGSERLLLRPGATVDLAFPVESPLPGMQLFTGARQQGAMDWALLPDPSAGARVPVPVYEPASFPGGMEELRNYLVNSIAFPHEMLQPGKEQALDVRFLVDPSGKARPLPVAEEVPRSFQEGVAAAFTRMPRWKPAQRLGIAVTDTFTQSFRFGGRMSLSLGGDMGEAAPRPEREEVARFVPTMSTVQYYVFRSTRLGYLNCDRFLQEGRPLTEYFVHTGAADDVQVRLVFHSLRSLIDGHRDGDVYRFPRVPVGEKVTIVAVRQKDGVFSMAMADGNTSTRHAGDFTYEPVNEATLKQKIKRLNRL</sequence>
<dbReference type="PROSITE" id="PS52015">
    <property type="entry name" value="TONB_CTD"/>
    <property type="match status" value="1"/>
</dbReference>
<accession>A0ABP8G9K0</accession>
<dbReference type="SUPFAM" id="SSF74653">
    <property type="entry name" value="TolA/TonB C-terminal domain"/>
    <property type="match status" value="1"/>
</dbReference>
<keyword evidence="3" id="KW-1185">Reference proteome</keyword>
<name>A0ABP8G9K0_9BACT</name>
<reference evidence="3" key="1">
    <citation type="journal article" date="2019" name="Int. J. Syst. Evol. Microbiol.">
        <title>The Global Catalogue of Microorganisms (GCM) 10K type strain sequencing project: providing services to taxonomists for standard genome sequencing and annotation.</title>
        <authorList>
            <consortium name="The Broad Institute Genomics Platform"/>
            <consortium name="The Broad Institute Genome Sequencing Center for Infectious Disease"/>
            <person name="Wu L."/>
            <person name="Ma J."/>
        </authorList>
    </citation>
    <scope>NUCLEOTIDE SEQUENCE [LARGE SCALE GENOMIC DNA]</scope>
    <source>
        <strain evidence="3">JCM 17919</strain>
    </source>
</reference>
<gene>
    <name evidence="2" type="ORF">GCM10023184_05040</name>
</gene>
<dbReference type="EMBL" id="BAABGY010000002">
    <property type="protein sequence ID" value="GAA4320054.1"/>
    <property type="molecule type" value="Genomic_DNA"/>
</dbReference>
<comment type="caution">
    <text evidence="2">The sequence shown here is derived from an EMBL/GenBank/DDBJ whole genome shotgun (WGS) entry which is preliminary data.</text>
</comment>
<dbReference type="Proteomes" id="UP001501725">
    <property type="component" value="Unassembled WGS sequence"/>
</dbReference>
<dbReference type="PROSITE" id="PS51257">
    <property type="entry name" value="PROKAR_LIPOPROTEIN"/>
    <property type="match status" value="1"/>
</dbReference>
<dbReference type="RefSeq" id="WP_345253106.1">
    <property type="nucleotide sequence ID" value="NZ_BAABGY010000002.1"/>
</dbReference>